<reference evidence="1" key="1">
    <citation type="submission" date="2021-01" db="EMBL/GenBank/DDBJ databases">
        <authorList>
            <person name="Corre E."/>
            <person name="Pelletier E."/>
            <person name="Niang G."/>
            <person name="Scheremetjew M."/>
            <person name="Finn R."/>
            <person name="Kale V."/>
            <person name="Holt S."/>
            <person name="Cochrane G."/>
            <person name="Meng A."/>
            <person name="Brown T."/>
            <person name="Cohen L."/>
        </authorList>
    </citation>
    <scope>NUCLEOTIDE SEQUENCE</scope>
    <source>
        <strain evidence="1">UTEX LB 985</strain>
    </source>
</reference>
<accession>A0A7S2FS11</accession>
<proteinExistence type="predicted"/>
<sequence length="164" mass="18300">MAVKLSSASLSHPYPVLYALPVQIAATHLSYSLGFTQRLFQIYPPTLAHGHSPSFLRASPLLPPPQLEVEDKPRPRVLLVVLCEVMLTPSPKAHTLTPAVHLDHLPLPTTHWTSHTPRPRRTQPALLALPILQSPHLLHGPSHGKAVLRTRRDRHHLLRVRDKG</sequence>
<dbReference type="EMBL" id="HBGU01008847">
    <property type="protein sequence ID" value="CAD9409623.1"/>
    <property type="molecule type" value="Transcribed_RNA"/>
</dbReference>
<gene>
    <name evidence="1" type="ORF">CBRE1094_LOCUS4847</name>
</gene>
<evidence type="ECO:0000313" key="1">
    <source>
        <dbReference type="EMBL" id="CAD9409623.1"/>
    </source>
</evidence>
<organism evidence="1">
    <name type="scientific">Haptolina brevifila</name>
    <dbReference type="NCBI Taxonomy" id="156173"/>
    <lineage>
        <taxon>Eukaryota</taxon>
        <taxon>Haptista</taxon>
        <taxon>Haptophyta</taxon>
        <taxon>Prymnesiophyceae</taxon>
        <taxon>Prymnesiales</taxon>
        <taxon>Prymnesiaceae</taxon>
        <taxon>Haptolina</taxon>
    </lineage>
</organism>
<protein>
    <submittedName>
        <fullName evidence="1">Uncharacterized protein</fullName>
    </submittedName>
</protein>
<name>A0A7S2FS11_9EUKA</name>
<dbReference type="AlphaFoldDB" id="A0A7S2FS11"/>